<dbReference type="Gene3D" id="1.10.533.10">
    <property type="entry name" value="Death Domain, Fas"/>
    <property type="match status" value="1"/>
</dbReference>
<dbReference type="Ensembl" id="ENSSFOT00015023064.2">
    <property type="protein sequence ID" value="ENSSFOP00015022815.2"/>
    <property type="gene ID" value="ENSSFOG00015014686.2"/>
</dbReference>
<evidence type="ECO:0000256" key="1">
    <source>
        <dbReference type="ARBA" id="ARBA00004514"/>
    </source>
</evidence>
<evidence type="ECO:0000256" key="3">
    <source>
        <dbReference type="ARBA" id="ARBA00022588"/>
    </source>
</evidence>
<dbReference type="Proteomes" id="UP000694397">
    <property type="component" value="Chromosome 12"/>
</dbReference>
<dbReference type="Pfam" id="PF00619">
    <property type="entry name" value="CARD"/>
    <property type="match status" value="1"/>
</dbReference>
<dbReference type="OrthoDB" id="9931598at2759"/>
<reference evidence="7" key="2">
    <citation type="submission" date="2025-08" db="UniProtKB">
        <authorList>
            <consortium name="Ensembl"/>
        </authorList>
    </citation>
    <scope>IDENTIFICATION</scope>
</reference>
<proteinExistence type="predicted"/>
<evidence type="ECO:0000259" key="6">
    <source>
        <dbReference type="Pfam" id="PF00619"/>
    </source>
</evidence>
<dbReference type="InterPro" id="IPR011029">
    <property type="entry name" value="DEATH-like_dom_sf"/>
</dbReference>
<dbReference type="SUPFAM" id="SSF47986">
    <property type="entry name" value="DEATH domain"/>
    <property type="match status" value="1"/>
</dbReference>
<dbReference type="AlphaFoldDB" id="A0A8C9RTK7"/>
<dbReference type="InterPro" id="IPR001315">
    <property type="entry name" value="CARD"/>
</dbReference>
<dbReference type="GO" id="GO:0005829">
    <property type="term" value="C:cytosol"/>
    <property type="evidence" value="ECO:0007669"/>
    <property type="project" value="UniProtKB-SubCell"/>
</dbReference>
<dbReference type="GO" id="GO:0042981">
    <property type="term" value="P:regulation of apoptotic process"/>
    <property type="evidence" value="ECO:0007669"/>
    <property type="project" value="InterPro"/>
</dbReference>
<keyword evidence="8" id="KW-1185">Reference proteome</keyword>
<evidence type="ECO:0000256" key="2">
    <source>
        <dbReference type="ARBA" id="ARBA00022490"/>
    </source>
</evidence>
<evidence type="ECO:0000313" key="8">
    <source>
        <dbReference type="Proteomes" id="UP000694397"/>
    </source>
</evidence>
<dbReference type="GeneTree" id="ENSGT01060000248762"/>
<keyword evidence="3" id="KW-0399">Innate immunity</keyword>
<organism evidence="7 8">
    <name type="scientific">Scleropages formosus</name>
    <name type="common">Asian bonytongue</name>
    <name type="synonym">Osteoglossum formosum</name>
    <dbReference type="NCBI Taxonomy" id="113540"/>
    <lineage>
        <taxon>Eukaryota</taxon>
        <taxon>Metazoa</taxon>
        <taxon>Chordata</taxon>
        <taxon>Craniata</taxon>
        <taxon>Vertebrata</taxon>
        <taxon>Euteleostomi</taxon>
        <taxon>Actinopterygii</taxon>
        <taxon>Neopterygii</taxon>
        <taxon>Teleostei</taxon>
        <taxon>Osteoglossocephala</taxon>
        <taxon>Osteoglossomorpha</taxon>
        <taxon>Osteoglossiformes</taxon>
        <taxon>Osteoglossidae</taxon>
        <taxon>Scleropages</taxon>
    </lineage>
</organism>
<keyword evidence="2" id="KW-0963">Cytoplasm</keyword>
<sequence length="97" mass="10879">HRMSRTCGALFIRTKNVSFNAHLVDRVTNVDSIVDELRSKGIHRELAANVYAEKTEQAKMRRLLDNTKSSAMADALLTALFAQQPLLMNELLSGHRA</sequence>
<keyword evidence="5" id="KW-0395">Inflammatory response</keyword>
<accession>A0A8C9RTK7</accession>
<reference evidence="7 8" key="1">
    <citation type="submission" date="2019-04" db="EMBL/GenBank/DDBJ databases">
        <authorList>
            <consortium name="Wellcome Sanger Institute Data Sharing"/>
        </authorList>
    </citation>
    <scope>NUCLEOTIDE SEQUENCE [LARGE SCALE GENOMIC DNA]</scope>
</reference>
<comment type="subcellular location">
    <subcellularLocation>
        <location evidence="1">Cytoplasm</location>
        <location evidence="1">Cytosol</location>
    </subcellularLocation>
</comment>
<dbReference type="GO" id="GO:0045087">
    <property type="term" value="P:innate immune response"/>
    <property type="evidence" value="ECO:0007669"/>
    <property type="project" value="UniProtKB-KW"/>
</dbReference>
<dbReference type="PANTHER" id="PTHR46985">
    <property type="entry name" value="NACHT, LRR AND PYD DOMAINS-CONTAINING PROTEIN 1"/>
    <property type="match status" value="1"/>
</dbReference>
<dbReference type="GO" id="GO:0006954">
    <property type="term" value="P:inflammatory response"/>
    <property type="evidence" value="ECO:0007669"/>
    <property type="project" value="UniProtKB-KW"/>
</dbReference>
<dbReference type="InterPro" id="IPR051249">
    <property type="entry name" value="NLRP_Inflammasome"/>
</dbReference>
<evidence type="ECO:0000313" key="7">
    <source>
        <dbReference type="Ensembl" id="ENSSFOP00015022815.2"/>
    </source>
</evidence>
<keyword evidence="4" id="KW-0391">Immunity</keyword>
<reference evidence="7" key="3">
    <citation type="submission" date="2025-09" db="UniProtKB">
        <authorList>
            <consortium name="Ensembl"/>
        </authorList>
    </citation>
    <scope>IDENTIFICATION</scope>
</reference>
<protein>
    <recommendedName>
        <fullName evidence="6">CARD domain-containing protein</fullName>
    </recommendedName>
</protein>
<evidence type="ECO:0000256" key="5">
    <source>
        <dbReference type="ARBA" id="ARBA00023198"/>
    </source>
</evidence>
<dbReference type="PANTHER" id="PTHR46985:SF2">
    <property type="entry name" value="APOPTOSIS-ASSOCIATED SPECK-LIKE PROTEIN CONTAINING A CARD"/>
    <property type="match status" value="1"/>
</dbReference>
<feature type="domain" description="CARD" evidence="6">
    <location>
        <begin position="21"/>
        <end position="91"/>
    </location>
</feature>
<evidence type="ECO:0000256" key="4">
    <source>
        <dbReference type="ARBA" id="ARBA00022859"/>
    </source>
</evidence>
<name>A0A8C9RTK7_SCLFO</name>